<organism evidence="1 2">
    <name type="scientific">Litoribrevibacter euphylliae</name>
    <dbReference type="NCBI Taxonomy" id="1834034"/>
    <lineage>
        <taxon>Bacteria</taxon>
        <taxon>Pseudomonadati</taxon>
        <taxon>Pseudomonadota</taxon>
        <taxon>Gammaproteobacteria</taxon>
        <taxon>Oceanospirillales</taxon>
        <taxon>Oceanospirillaceae</taxon>
        <taxon>Litoribrevibacter</taxon>
    </lineage>
</organism>
<dbReference type="RefSeq" id="WP_386716099.1">
    <property type="nucleotide sequence ID" value="NZ_JBHRSZ010000002.1"/>
</dbReference>
<proteinExistence type="predicted"/>
<name>A0ABV7HEB5_9GAMM</name>
<sequence>MLFKLGNLDNQVEVYWDNLYQIETYPGFSRLLIGCKSKEIPLILQFCKEMEGPFAVLHVLLMSRLGKEPGRYQSPYPMSYEELELFLYEHQEYFEQDGRHHLWVLSVSGEGQFIFDNHNYIYAYGNTESYLTTLANSGFTEGDIRIPDPHCHNYHSEYDDKEQAVHNAFDWLYSPLQEGDDP</sequence>
<keyword evidence="2" id="KW-1185">Reference proteome</keyword>
<evidence type="ECO:0000313" key="1">
    <source>
        <dbReference type="EMBL" id="MFC3150037.1"/>
    </source>
</evidence>
<comment type="caution">
    <text evidence="1">The sequence shown here is derived from an EMBL/GenBank/DDBJ whole genome shotgun (WGS) entry which is preliminary data.</text>
</comment>
<dbReference type="Proteomes" id="UP001595476">
    <property type="component" value="Unassembled WGS sequence"/>
</dbReference>
<dbReference type="EMBL" id="JBHRSZ010000002">
    <property type="protein sequence ID" value="MFC3150037.1"/>
    <property type="molecule type" value="Genomic_DNA"/>
</dbReference>
<reference evidence="2" key="1">
    <citation type="journal article" date="2019" name="Int. J. Syst. Evol. Microbiol.">
        <title>The Global Catalogue of Microorganisms (GCM) 10K type strain sequencing project: providing services to taxonomists for standard genome sequencing and annotation.</title>
        <authorList>
            <consortium name="The Broad Institute Genomics Platform"/>
            <consortium name="The Broad Institute Genome Sequencing Center for Infectious Disease"/>
            <person name="Wu L."/>
            <person name="Ma J."/>
        </authorList>
    </citation>
    <scope>NUCLEOTIDE SEQUENCE [LARGE SCALE GENOMIC DNA]</scope>
    <source>
        <strain evidence="2">KCTC 52438</strain>
    </source>
</reference>
<accession>A0ABV7HEB5</accession>
<protein>
    <submittedName>
        <fullName evidence="1">Uncharacterized protein</fullName>
    </submittedName>
</protein>
<evidence type="ECO:0000313" key="2">
    <source>
        <dbReference type="Proteomes" id="UP001595476"/>
    </source>
</evidence>
<gene>
    <name evidence="1" type="ORF">ACFOEK_03270</name>
</gene>